<evidence type="ECO:0000256" key="2">
    <source>
        <dbReference type="ARBA" id="ARBA00022737"/>
    </source>
</evidence>
<organism evidence="4 5">
    <name type="scientific">Trichodelitschia bisporula</name>
    <dbReference type="NCBI Taxonomy" id="703511"/>
    <lineage>
        <taxon>Eukaryota</taxon>
        <taxon>Fungi</taxon>
        <taxon>Dikarya</taxon>
        <taxon>Ascomycota</taxon>
        <taxon>Pezizomycotina</taxon>
        <taxon>Dothideomycetes</taxon>
        <taxon>Dothideomycetes incertae sedis</taxon>
        <taxon>Phaeotrichales</taxon>
        <taxon>Phaeotrichaceae</taxon>
        <taxon>Trichodelitschia</taxon>
    </lineage>
</organism>
<dbReference type="SMART" id="SM00369">
    <property type="entry name" value="LRR_TYP"/>
    <property type="match status" value="2"/>
</dbReference>
<dbReference type="PANTHER" id="PTHR48051:SF1">
    <property type="entry name" value="RAS SUPPRESSOR PROTEIN 1"/>
    <property type="match status" value="1"/>
</dbReference>
<feature type="region of interest" description="Disordered" evidence="3">
    <location>
        <begin position="1"/>
        <end position="69"/>
    </location>
</feature>
<accession>A0A6G1IA57</accession>
<dbReference type="EMBL" id="ML996687">
    <property type="protein sequence ID" value="KAF2405064.1"/>
    <property type="molecule type" value="Genomic_DNA"/>
</dbReference>
<dbReference type="GO" id="GO:0005737">
    <property type="term" value="C:cytoplasm"/>
    <property type="evidence" value="ECO:0007669"/>
    <property type="project" value="TreeGrafter"/>
</dbReference>
<dbReference type="InterPro" id="IPR032675">
    <property type="entry name" value="LRR_dom_sf"/>
</dbReference>
<dbReference type="InterPro" id="IPR025875">
    <property type="entry name" value="Leu-rich_rpt_4"/>
</dbReference>
<evidence type="ECO:0008006" key="6">
    <source>
        <dbReference type="Google" id="ProtNLM"/>
    </source>
</evidence>
<dbReference type="InterPro" id="IPR050216">
    <property type="entry name" value="LRR_domain-containing"/>
</dbReference>
<gene>
    <name evidence="4" type="ORF">EJ06DRAFT_578318</name>
</gene>
<evidence type="ECO:0000256" key="3">
    <source>
        <dbReference type="SAM" id="MobiDB-lite"/>
    </source>
</evidence>
<keyword evidence="1" id="KW-0433">Leucine-rich repeat</keyword>
<keyword evidence="2" id="KW-0677">Repeat</keyword>
<dbReference type="PANTHER" id="PTHR48051">
    <property type="match status" value="1"/>
</dbReference>
<reference evidence="4" key="1">
    <citation type="journal article" date="2020" name="Stud. Mycol.">
        <title>101 Dothideomycetes genomes: a test case for predicting lifestyles and emergence of pathogens.</title>
        <authorList>
            <person name="Haridas S."/>
            <person name="Albert R."/>
            <person name="Binder M."/>
            <person name="Bloem J."/>
            <person name="Labutti K."/>
            <person name="Salamov A."/>
            <person name="Andreopoulos B."/>
            <person name="Baker S."/>
            <person name="Barry K."/>
            <person name="Bills G."/>
            <person name="Bluhm B."/>
            <person name="Cannon C."/>
            <person name="Castanera R."/>
            <person name="Culley D."/>
            <person name="Daum C."/>
            <person name="Ezra D."/>
            <person name="Gonzalez J."/>
            <person name="Henrissat B."/>
            <person name="Kuo A."/>
            <person name="Liang C."/>
            <person name="Lipzen A."/>
            <person name="Lutzoni F."/>
            <person name="Magnuson J."/>
            <person name="Mondo S."/>
            <person name="Nolan M."/>
            <person name="Ohm R."/>
            <person name="Pangilinan J."/>
            <person name="Park H.-J."/>
            <person name="Ramirez L."/>
            <person name="Alfaro M."/>
            <person name="Sun H."/>
            <person name="Tritt A."/>
            <person name="Yoshinaga Y."/>
            <person name="Zwiers L.-H."/>
            <person name="Turgeon B."/>
            <person name="Goodwin S."/>
            <person name="Spatafora J."/>
            <person name="Crous P."/>
            <person name="Grigoriev I."/>
        </authorList>
    </citation>
    <scope>NUCLEOTIDE SEQUENCE</scope>
    <source>
        <strain evidence="4">CBS 262.69</strain>
    </source>
</reference>
<evidence type="ECO:0000313" key="5">
    <source>
        <dbReference type="Proteomes" id="UP000799640"/>
    </source>
</evidence>
<feature type="compositionally biased region" description="Pro residues" evidence="3">
    <location>
        <begin position="1"/>
        <end position="28"/>
    </location>
</feature>
<feature type="compositionally biased region" description="Low complexity" evidence="3">
    <location>
        <begin position="44"/>
        <end position="61"/>
    </location>
</feature>
<protein>
    <recommendedName>
        <fullName evidence="6">L domain-like protein</fullName>
    </recommendedName>
</protein>
<dbReference type="AlphaFoldDB" id="A0A6G1IA57"/>
<dbReference type="OrthoDB" id="1517790at2759"/>
<dbReference type="SUPFAM" id="SSF52075">
    <property type="entry name" value="Outer arm dynein light chain 1"/>
    <property type="match status" value="1"/>
</dbReference>
<sequence>MSSPLPSSPPNIPSSPSPNIPSSPPPFRPTKRSYPFTAPPPLDDAPSSEPDSFSSDPIDPSVELYEKPRAKRRHVGPYWAAGAPSQTPVSASASASAFSPAQAPSSATPKAKSNFARNFDSGVYMLSDNTDEGELPEGEVPESSGAGGSEVQPQTGVQETTLTSELGGGLIFGTVARAESPLVLARRKVEECVDENNPVVELDNLDLQTLPSDLLTPLRSIIKVPRHFDHVPLNSQQLASEAHHGRFGRRPETMKELRESFEETHYESLEARIQLYLANNSLRTLPLTLFSLTNLTVLILRNNKLTALPPAIAQLENLVELSVANNRLTTLPYAFLTLLRKARRLKVTLTPNPFLETDPKFTPIMKDLEARIPLHNLRDPDGRRSHEALFARTAPVSLLPWPERMPPSALPPGSPFTSLPAYTTLSTAHHGDFIKFWAPPPRARVRSLFDLALGTCARHPRLPTLHGGLPHEPPSVLHKALEEAQAARAEGRVCDDCGRECVRWDREWVEWWHVRRLGSGAWPILKRGCGGCETAEIKSSELRDEE</sequence>
<evidence type="ECO:0000256" key="1">
    <source>
        <dbReference type="ARBA" id="ARBA00022614"/>
    </source>
</evidence>
<evidence type="ECO:0000313" key="4">
    <source>
        <dbReference type="EMBL" id="KAF2405064.1"/>
    </source>
</evidence>
<dbReference type="InterPro" id="IPR003591">
    <property type="entry name" value="Leu-rich_rpt_typical-subtyp"/>
</dbReference>
<name>A0A6G1IA57_9PEZI</name>
<dbReference type="Gene3D" id="3.80.10.10">
    <property type="entry name" value="Ribonuclease Inhibitor"/>
    <property type="match status" value="1"/>
</dbReference>
<proteinExistence type="predicted"/>
<feature type="compositionally biased region" description="Acidic residues" evidence="3">
    <location>
        <begin position="129"/>
        <end position="140"/>
    </location>
</feature>
<feature type="region of interest" description="Disordered" evidence="3">
    <location>
        <begin position="124"/>
        <end position="156"/>
    </location>
</feature>
<dbReference type="Pfam" id="PF12799">
    <property type="entry name" value="LRR_4"/>
    <property type="match status" value="1"/>
</dbReference>
<dbReference type="Proteomes" id="UP000799640">
    <property type="component" value="Unassembled WGS sequence"/>
</dbReference>
<keyword evidence="5" id="KW-1185">Reference proteome</keyword>